<dbReference type="AlphaFoldDB" id="A0A2U1KTM3"/>
<dbReference type="Proteomes" id="UP000245207">
    <property type="component" value="Unassembled WGS sequence"/>
</dbReference>
<reference evidence="4 5" key="1">
    <citation type="journal article" date="2018" name="Mol. Plant">
        <title>The genome of Artemisia annua provides insight into the evolution of Asteraceae family and artemisinin biosynthesis.</title>
        <authorList>
            <person name="Shen Q."/>
            <person name="Zhang L."/>
            <person name="Liao Z."/>
            <person name="Wang S."/>
            <person name="Yan T."/>
            <person name="Shi P."/>
            <person name="Liu M."/>
            <person name="Fu X."/>
            <person name="Pan Q."/>
            <person name="Wang Y."/>
            <person name="Lv Z."/>
            <person name="Lu X."/>
            <person name="Zhang F."/>
            <person name="Jiang W."/>
            <person name="Ma Y."/>
            <person name="Chen M."/>
            <person name="Hao X."/>
            <person name="Li L."/>
            <person name="Tang Y."/>
            <person name="Lv G."/>
            <person name="Zhou Y."/>
            <person name="Sun X."/>
            <person name="Brodelius P.E."/>
            <person name="Rose J.K.C."/>
            <person name="Tang K."/>
        </authorList>
    </citation>
    <scope>NUCLEOTIDE SEQUENCE [LARGE SCALE GENOMIC DNA]</scope>
    <source>
        <strain evidence="5">cv. Huhao1</strain>
        <tissue evidence="4">Leaf</tissue>
    </source>
</reference>
<evidence type="ECO:0000256" key="1">
    <source>
        <dbReference type="PROSITE-ProRule" id="PRU00176"/>
    </source>
</evidence>
<evidence type="ECO:0000259" key="3">
    <source>
        <dbReference type="PROSITE" id="PS50102"/>
    </source>
</evidence>
<dbReference type="GO" id="GO:0003723">
    <property type="term" value="F:RNA binding"/>
    <property type="evidence" value="ECO:0007669"/>
    <property type="project" value="UniProtKB-UniRule"/>
</dbReference>
<feature type="compositionally biased region" description="Low complexity" evidence="2">
    <location>
        <begin position="339"/>
        <end position="349"/>
    </location>
</feature>
<comment type="caution">
    <text evidence="4">The sequence shown here is derived from an EMBL/GenBank/DDBJ whole genome shotgun (WGS) entry which is preliminary data.</text>
</comment>
<dbReference type="Pfam" id="PF00076">
    <property type="entry name" value="RRM_1"/>
    <property type="match status" value="1"/>
</dbReference>
<keyword evidence="1" id="KW-0694">RNA-binding</keyword>
<evidence type="ECO:0000313" key="4">
    <source>
        <dbReference type="EMBL" id="PWA40101.1"/>
    </source>
</evidence>
<keyword evidence="5" id="KW-1185">Reference proteome</keyword>
<dbReference type="PROSITE" id="PS50102">
    <property type="entry name" value="RRM"/>
    <property type="match status" value="1"/>
</dbReference>
<protein>
    <submittedName>
        <fullName evidence="4">Nucleotide-binding alpha-beta plait domain-containing protein</fullName>
    </submittedName>
</protein>
<evidence type="ECO:0000313" key="5">
    <source>
        <dbReference type="Proteomes" id="UP000245207"/>
    </source>
</evidence>
<dbReference type="CDD" id="cd00590">
    <property type="entry name" value="RRM_SF"/>
    <property type="match status" value="1"/>
</dbReference>
<dbReference type="EMBL" id="PKPP01014053">
    <property type="protein sequence ID" value="PWA40101.1"/>
    <property type="molecule type" value="Genomic_DNA"/>
</dbReference>
<evidence type="ECO:0000256" key="2">
    <source>
        <dbReference type="SAM" id="MobiDB-lite"/>
    </source>
</evidence>
<dbReference type="InterPro" id="IPR035979">
    <property type="entry name" value="RBD_domain_sf"/>
</dbReference>
<proteinExistence type="predicted"/>
<dbReference type="OrthoDB" id="1750209at2759"/>
<feature type="region of interest" description="Disordered" evidence="2">
    <location>
        <begin position="339"/>
        <end position="380"/>
    </location>
</feature>
<sequence length="380" mass="42889">MGSRRKPIPVEIQRRITKFFITNLPDRCSGSDLAGVLRGYGVIFGIYIAKKRDKGGKRFGFVSFLDVRDIKEMLRRMYNIKMGAFKLEINVARFILEDGEIREEYVHKQKAPNIPPSHNTGNINVRFAKKGTFSFKEALTGDRKKEEVQNKTLILDDHQPVMEDLHGRSLFIKLGSFAVLRNLRSILSDMGLKGGRLRYLGGLQLLITFNSIDHATMAKDELLGRPKDFSLVESWKGQEIDFEKIAWVKIQGIPMHLMNDETMDKVAGLFGTVIHKTQLEEDDLDLSYYYAALLVNSGKIIQGEVSLMWKDKLYSVWVYEDTGARVPDFLNEGSCSLYDESVDSSSSSSEEADKSETGSVAADKEEVMQSDSASETELDA</sequence>
<gene>
    <name evidence="4" type="ORF">CTI12_AA564920</name>
</gene>
<dbReference type="SMART" id="SM00360">
    <property type="entry name" value="RRM"/>
    <property type="match status" value="1"/>
</dbReference>
<dbReference type="SUPFAM" id="SSF54928">
    <property type="entry name" value="RNA-binding domain, RBD"/>
    <property type="match status" value="1"/>
</dbReference>
<name>A0A2U1KTM3_ARTAN</name>
<feature type="compositionally biased region" description="Basic and acidic residues" evidence="2">
    <location>
        <begin position="351"/>
        <end position="367"/>
    </location>
</feature>
<dbReference type="Gene3D" id="3.30.70.330">
    <property type="match status" value="1"/>
</dbReference>
<feature type="domain" description="RRM" evidence="3">
    <location>
        <begin position="17"/>
        <end position="94"/>
    </location>
</feature>
<dbReference type="InterPro" id="IPR012677">
    <property type="entry name" value="Nucleotide-bd_a/b_plait_sf"/>
</dbReference>
<accession>A0A2U1KTM3</accession>
<dbReference type="InterPro" id="IPR000504">
    <property type="entry name" value="RRM_dom"/>
</dbReference>
<organism evidence="4 5">
    <name type="scientific">Artemisia annua</name>
    <name type="common">Sweet wormwood</name>
    <dbReference type="NCBI Taxonomy" id="35608"/>
    <lineage>
        <taxon>Eukaryota</taxon>
        <taxon>Viridiplantae</taxon>
        <taxon>Streptophyta</taxon>
        <taxon>Embryophyta</taxon>
        <taxon>Tracheophyta</taxon>
        <taxon>Spermatophyta</taxon>
        <taxon>Magnoliopsida</taxon>
        <taxon>eudicotyledons</taxon>
        <taxon>Gunneridae</taxon>
        <taxon>Pentapetalae</taxon>
        <taxon>asterids</taxon>
        <taxon>campanulids</taxon>
        <taxon>Asterales</taxon>
        <taxon>Asteraceae</taxon>
        <taxon>Asteroideae</taxon>
        <taxon>Anthemideae</taxon>
        <taxon>Artemisiinae</taxon>
        <taxon>Artemisia</taxon>
    </lineage>
</organism>